<evidence type="ECO:0000256" key="3">
    <source>
        <dbReference type="ARBA" id="ARBA00022771"/>
    </source>
</evidence>
<organism evidence="7 8">
    <name type="scientific">Mucor flavus</name>
    <dbReference type="NCBI Taxonomy" id="439312"/>
    <lineage>
        <taxon>Eukaryota</taxon>
        <taxon>Fungi</taxon>
        <taxon>Fungi incertae sedis</taxon>
        <taxon>Mucoromycota</taxon>
        <taxon>Mucoromycotina</taxon>
        <taxon>Mucoromycetes</taxon>
        <taxon>Mucorales</taxon>
        <taxon>Mucorineae</taxon>
        <taxon>Mucoraceae</taxon>
        <taxon>Mucor</taxon>
    </lineage>
</organism>
<keyword evidence="2" id="KW-0677">Repeat</keyword>
<proteinExistence type="predicted"/>
<keyword evidence="4 5" id="KW-0862">Zinc</keyword>
<reference evidence="7 8" key="1">
    <citation type="submission" date="2024-04" db="EMBL/GenBank/DDBJ databases">
        <title>genome sequences of Mucor flavus KT1a and Helicostylum pulchrum KT1b strains isolated from the surface of a dry-aged beef.</title>
        <authorList>
            <person name="Toyotome T."/>
            <person name="Hosono M."/>
            <person name="Torimaru M."/>
            <person name="Fukuda K."/>
            <person name="Mikami N."/>
        </authorList>
    </citation>
    <scope>NUCLEOTIDE SEQUENCE [LARGE SCALE GENOMIC DNA]</scope>
    <source>
        <strain evidence="7 8">KT1a</strain>
    </source>
</reference>
<keyword evidence="1 5" id="KW-0479">Metal-binding</keyword>
<dbReference type="PANTHER" id="PTHR12547">
    <property type="entry name" value="CCCH ZINC FINGER/TIS11-RELATED"/>
    <property type="match status" value="1"/>
</dbReference>
<dbReference type="InterPro" id="IPR036855">
    <property type="entry name" value="Znf_CCCH_sf"/>
</dbReference>
<comment type="caution">
    <text evidence="7">The sequence shown here is derived from an EMBL/GenBank/DDBJ whole genome shotgun (WGS) entry which is preliminary data.</text>
</comment>
<protein>
    <recommendedName>
        <fullName evidence="6">C3H1-type domain-containing protein</fullName>
    </recommendedName>
</protein>
<keyword evidence="8" id="KW-1185">Reference proteome</keyword>
<evidence type="ECO:0000256" key="5">
    <source>
        <dbReference type="PROSITE-ProRule" id="PRU00723"/>
    </source>
</evidence>
<dbReference type="InterPro" id="IPR000571">
    <property type="entry name" value="Znf_CCCH"/>
</dbReference>
<evidence type="ECO:0000313" key="7">
    <source>
        <dbReference type="EMBL" id="GAA5811752.1"/>
    </source>
</evidence>
<dbReference type="Gene3D" id="4.10.1000.10">
    <property type="entry name" value="Zinc finger, CCCH-type"/>
    <property type="match status" value="2"/>
</dbReference>
<dbReference type="SMART" id="SM00356">
    <property type="entry name" value="ZnF_C3H1"/>
    <property type="match status" value="2"/>
</dbReference>
<dbReference type="EMBL" id="BAABUK010000011">
    <property type="protein sequence ID" value="GAA5811752.1"/>
    <property type="molecule type" value="Genomic_DNA"/>
</dbReference>
<feature type="domain" description="C3H1-type" evidence="6">
    <location>
        <begin position="8"/>
        <end position="36"/>
    </location>
</feature>
<dbReference type="Proteomes" id="UP001473302">
    <property type="component" value="Unassembled WGS sequence"/>
</dbReference>
<dbReference type="Pfam" id="PF00642">
    <property type="entry name" value="zf-CCCH"/>
    <property type="match status" value="2"/>
</dbReference>
<dbReference type="PANTHER" id="PTHR12547:SF18">
    <property type="entry name" value="PROTEIN TIS11"/>
    <property type="match status" value="1"/>
</dbReference>
<dbReference type="SUPFAM" id="SSF90229">
    <property type="entry name" value="CCCH zinc finger"/>
    <property type="match status" value="2"/>
</dbReference>
<name>A0ABP9YY09_9FUNG</name>
<sequence length="161" mass="18431">MDTRKYQLFKTEMCRNWQEMGECRYSKKCRFAHGPEELRCLQRHVRYKTEICRTFHLTGTCLYGVRCTFIHDEVHVVSSPTISSSSSLSGDFSPNFFATHSLLSQPTTCLLQDDLLWGNMMFTPTLAKKEFPASIWSSLDRRYSSSSSASSSSLLSVPFTL</sequence>
<dbReference type="InterPro" id="IPR045877">
    <property type="entry name" value="ZFP36-like"/>
</dbReference>
<evidence type="ECO:0000256" key="1">
    <source>
        <dbReference type="ARBA" id="ARBA00022723"/>
    </source>
</evidence>
<accession>A0ABP9YY09</accession>
<keyword evidence="3 5" id="KW-0863">Zinc-finger</keyword>
<evidence type="ECO:0000259" key="6">
    <source>
        <dbReference type="PROSITE" id="PS50103"/>
    </source>
</evidence>
<feature type="zinc finger region" description="C3H1-type" evidence="5">
    <location>
        <begin position="46"/>
        <end position="74"/>
    </location>
</feature>
<evidence type="ECO:0000313" key="8">
    <source>
        <dbReference type="Proteomes" id="UP001473302"/>
    </source>
</evidence>
<dbReference type="PROSITE" id="PS50103">
    <property type="entry name" value="ZF_C3H1"/>
    <property type="match status" value="2"/>
</dbReference>
<feature type="domain" description="C3H1-type" evidence="6">
    <location>
        <begin position="46"/>
        <end position="74"/>
    </location>
</feature>
<evidence type="ECO:0000256" key="4">
    <source>
        <dbReference type="ARBA" id="ARBA00022833"/>
    </source>
</evidence>
<evidence type="ECO:0000256" key="2">
    <source>
        <dbReference type="ARBA" id="ARBA00022737"/>
    </source>
</evidence>
<gene>
    <name evidence="7" type="ORF">MFLAVUS_005195</name>
</gene>
<feature type="zinc finger region" description="C3H1-type" evidence="5">
    <location>
        <begin position="8"/>
        <end position="36"/>
    </location>
</feature>